<reference evidence="7 8" key="1">
    <citation type="submission" date="2024-08" db="EMBL/GenBank/DDBJ databases">
        <title>Whole-genome sequencing of halo(alkali)philic microorganisms from hypersaline lakes.</title>
        <authorList>
            <person name="Sorokin D.Y."/>
            <person name="Merkel A.Y."/>
            <person name="Messina E."/>
            <person name="Yakimov M."/>
        </authorList>
    </citation>
    <scope>NUCLEOTIDE SEQUENCE [LARGE SCALE GENOMIC DNA]</scope>
    <source>
        <strain evidence="7 8">AB-hyl4</strain>
    </source>
</reference>
<dbReference type="InterPro" id="IPR016162">
    <property type="entry name" value="Ald_DH_N"/>
</dbReference>
<evidence type="ECO:0000256" key="5">
    <source>
        <dbReference type="RuleBase" id="RU003345"/>
    </source>
</evidence>
<name>A0ABV4U0W5_9BACT</name>
<dbReference type="Gene3D" id="3.40.309.10">
    <property type="entry name" value="Aldehyde Dehydrogenase, Chain A, domain 2"/>
    <property type="match status" value="1"/>
</dbReference>
<dbReference type="Proteomes" id="UP001575105">
    <property type="component" value="Unassembled WGS sequence"/>
</dbReference>
<dbReference type="InterPro" id="IPR017649">
    <property type="entry name" value="SuccinylGlu_semiald_DH_AstD"/>
</dbReference>
<protein>
    <submittedName>
        <fullName evidence="7">Succinylglutamate-semialdehyde dehydrogenase</fullName>
        <ecNumber evidence="7">1.2.1.71</ecNumber>
    </submittedName>
</protein>
<dbReference type="InterPro" id="IPR015590">
    <property type="entry name" value="Aldehyde_DH_dom"/>
</dbReference>
<dbReference type="GO" id="GO:0043824">
    <property type="term" value="F:succinylglutamate-semialdehyde dehydrogenase activity"/>
    <property type="evidence" value="ECO:0007669"/>
    <property type="project" value="UniProtKB-EC"/>
</dbReference>
<evidence type="ECO:0000313" key="8">
    <source>
        <dbReference type="Proteomes" id="UP001575105"/>
    </source>
</evidence>
<keyword evidence="2 5" id="KW-0560">Oxidoreductase</keyword>
<dbReference type="Gene3D" id="3.40.605.10">
    <property type="entry name" value="Aldehyde Dehydrogenase, Chain A, domain 1"/>
    <property type="match status" value="1"/>
</dbReference>
<dbReference type="InterPro" id="IPR029510">
    <property type="entry name" value="Ald_DH_CS_GLU"/>
</dbReference>
<comment type="similarity">
    <text evidence="5">Belongs to the aldehyde dehydrogenase family.</text>
</comment>
<accession>A0ABV4U0W5</accession>
<organism evidence="7 8">
    <name type="scientific">Natronomicrosphaera hydrolytica</name>
    <dbReference type="NCBI Taxonomy" id="3242702"/>
    <lineage>
        <taxon>Bacteria</taxon>
        <taxon>Pseudomonadati</taxon>
        <taxon>Planctomycetota</taxon>
        <taxon>Phycisphaerae</taxon>
        <taxon>Phycisphaerales</taxon>
        <taxon>Phycisphaeraceae</taxon>
        <taxon>Natronomicrosphaera</taxon>
    </lineage>
</organism>
<dbReference type="CDD" id="cd07095">
    <property type="entry name" value="ALDH_SGSD_AstD"/>
    <property type="match status" value="1"/>
</dbReference>
<dbReference type="HAMAP" id="MF_01174">
    <property type="entry name" value="Aldedh_AstD"/>
    <property type="match status" value="1"/>
</dbReference>
<dbReference type="EMBL" id="JBGUBD010000002">
    <property type="protein sequence ID" value="MFA9477241.1"/>
    <property type="molecule type" value="Genomic_DNA"/>
</dbReference>
<dbReference type="PROSITE" id="PS00070">
    <property type="entry name" value="ALDEHYDE_DEHYDR_CYS"/>
    <property type="match status" value="1"/>
</dbReference>
<dbReference type="NCBIfam" id="TIGR03240">
    <property type="entry name" value="arg_catab_astD"/>
    <property type="match status" value="1"/>
</dbReference>
<feature type="active site" evidence="4">
    <location>
        <position position="244"/>
    </location>
</feature>
<evidence type="ECO:0000256" key="4">
    <source>
        <dbReference type="PROSITE-ProRule" id="PRU10007"/>
    </source>
</evidence>
<evidence type="ECO:0000259" key="6">
    <source>
        <dbReference type="Pfam" id="PF00171"/>
    </source>
</evidence>
<dbReference type="Pfam" id="PF00171">
    <property type="entry name" value="Aldedh"/>
    <property type="match status" value="1"/>
</dbReference>
<proteinExistence type="inferred from homology"/>
<dbReference type="PANTHER" id="PTHR11699">
    <property type="entry name" value="ALDEHYDE DEHYDROGENASE-RELATED"/>
    <property type="match status" value="1"/>
</dbReference>
<dbReference type="SUPFAM" id="SSF53720">
    <property type="entry name" value="ALDH-like"/>
    <property type="match status" value="1"/>
</dbReference>
<dbReference type="InterPro" id="IPR016161">
    <property type="entry name" value="Ald_DH/histidinol_DH"/>
</dbReference>
<evidence type="ECO:0000256" key="1">
    <source>
        <dbReference type="ARBA" id="ARBA00022503"/>
    </source>
</evidence>
<keyword evidence="8" id="KW-1185">Reference proteome</keyword>
<feature type="domain" description="Aldehyde dehydrogenase" evidence="6">
    <location>
        <begin position="13"/>
        <end position="465"/>
    </location>
</feature>
<gene>
    <name evidence="7" type="primary">astD</name>
    <name evidence="7" type="ORF">ACERK3_02920</name>
</gene>
<keyword evidence="3" id="KW-0520">NAD</keyword>
<keyword evidence="1" id="KW-0056">Arginine metabolism</keyword>
<dbReference type="RefSeq" id="WP_425344166.1">
    <property type="nucleotide sequence ID" value="NZ_JBGUBD010000002.1"/>
</dbReference>
<evidence type="ECO:0000256" key="3">
    <source>
        <dbReference type="ARBA" id="ARBA00023027"/>
    </source>
</evidence>
<comment type="caution">
    <text evidence="7">The sequence shown here is derived from an EMBL/GenBank/DDBJ whole genome shotgun (WGS) entry which is preliminary data.</text>
</comment>
<dbReference type="EC" id="1.2.1.71" evidence="7"/>
<dbReference type="NCBIfam" id="NF006992">
    <property type="entry name" value="PRK09457.1"/>
    <property type="match status" value="1"/>
</dbReference>
<dbReference type="InterPro" id="IPR016163">
    <property type="entry name" value="Ald_DH_C"/>
</dbReference>
<dbReference type="PROSITE" id="PS00687">
    <property type="entry name" value="ALDEHYDE_DEHYDR_GLU"/>
    <property type="match status" value="1"/>
</dbReference>
<dbReference type="InterPro" id="IPR016160">
    <property type="entry name" value="Ald_DH_CS_CYS"/>
</dbReference>
<sequence length="490" mass="52719">MHSHLIDNQWQVGSGQPFASLNPATGEIVWQGRAATNAEVATAIASARCAAPAWAARPLDERIVLLRNFGKQLETHREAIAEAISLEVGKPRWEATGEVGTMLAKVPTTIEAYHDRLREAEVDLGTARGVTRHKPHGVLGVFGPFNFPGHLPNGHLVPALLAGNTVVFKPSEHTPLTAQRMVELWLDAGLPEGVVNLVQGGRETGIALTEHTGHDGLLFTGSLGTGVALRYAMVDKPEKILALEMGGNNPLLVHEVNDLDAAAYMTIQSAYATAGQRCTCARRLIVVNDEAGDRFVERLTDMIGRVRIGAYTDDPEPFAGPVISSATADHLLNAQVALIDGGAQPIVEMRRLNGNSNAMLSPGLLDVTPMKQRDDNELFGPLLQLIRVPDFEAGIAEANRTAYGLVAGLLSNNTDRYDHFYQRVRAGLINFNRPTTGASGKLPFGGVGRSGNHRPSGYFAVDYCTYPVASLESDDLTMPDKLPPGIDAER</sequence>
<evidence type="ECO:0000256" key="2">
    <source>
        <dbReference type="ARBA" id="ARBA00023002"/>
    </source>
</evidence>
<evidence type="ECO:0000313" key="7">
    <source>
        <dbReference type="EMBL" id="MFA9477241.1"/>
    </source>
</evidence>